<dbReference type="RefSeq" id="WP_201655935.1">
    <property type="nucleotide sequence ID" value="NZ_JAEQNC010000004.1"/>
</dbReference>
<dbReference type="Gene3D" id="3.40.1710.10">
    <property type="entry name" value="abc type-2 transporter like domain"/>
    <property type="match status" value="1"/>
</dbReference>
<dbReference type="Proteomes" id="UP000633219">
    <property type="component" value="Unassembled WGS sequence"/>
</dbReference>
<evidence type="ECO:0000256" key="5">
    <source>
        <dbReference type="ARBA" id="ARBA00022692"/>
    </source>
</evidence>
<feature type="transmembrane region" description="Helical" evidence="8">
    <location>
        <begin position="26"/>
        <end position="46"/>
    </location>
</feature>
<dbReference type="EMBL" id="JAEQNC010000004">
    <property type="protein sequence ID" value="MBL0372024.1"/>
    <property type="molecule type" value="Genomic_DNA"/>
</dbReference>
<evidence type="ECO:0000256" key="2">
    <source>
        <dbReference type="ARBA" id="ARBA00007783"/>
    </source>
</evidence>
<dbReference type="PANTHER" id="PTHR30294:SF29">
    <property type="entry name" value="MULTIDRUG ABC TRANSPORTER PERMEASE YBHS-RELATED"/>
    <property type="match status" value="1"/>
</dbReference>
<feature type="transmembrane region" description="Helical" evidence="8">
    <location>
        <begin position="263"/>
        <end position="285"/>
    </location>
</feature>
<feature type="transmembrane region" description="Helical" evidence="8">
    <location>
        <begin position="350"/>
        <end position="371"/>
    </location>
</feature>
<dbReference type="InterPro" id="IPR013525">
    <property type="entry name" value="ABC2_TM"/>
</dbReference>
<keyword evidence="7 8" id="KW-0472">Membrane</keyword>
<dbReference type="AlphaFoldDB" id="A0A937CNJ0"/>
<keyword evidence="3" id="KW-0813">Transport</keyword>
<keyword evidence="11" id="KW-1185">Reference proteome</keyword>
<evidence type="ECO:0000313" key="10">
    <source>
        <dbReference type="EMBL" id="MBL0372024.1"/>
    </source>
</evidence>
<evidence type="ECO:0000256" key="8">
    <source>
        <dbReference type="SAM" id="Phobius"/>
    </source>
</evidence>
<accession>A0A937CNJ0</accession>
<dbReference type="GO" id="GO:0005886">
    <property type="term" value="C:plasma membrane"/>
    <property type="evidence" value="ECO:0007669"/>
    <property type="project" value="UniProtKB-SubCell"/>
</dbReference>
<feature type="transmembrane region" description="Helical" evidence="8">
    <location>
        <begin position="228"/>
        <end position="251"/>
    </location>
</feature>
<comment type="similarity">
    <text evidence="2">Belongs to the ABC-2 integral membrane protein family.</text>
</comment>
<protein>
    <submittedName>
        <fullName evidence="10">ABC transporter permease</fullName>
    </submittedName>
</protein>
<evidence type="ECO:0000256" key="3">
    <source>
        <dbReference type="ARBA" id="ARBA00022448"/>
    </source>
</evidence>
<keyword evidence="4" id="KW-1003">Cell membrane</keyword>
<comment type="caution">
    <text evidence="10">The sequence shown here is derived from an EMBL/GenBank/DDBJ whole genome shotgun (WGS) entry which is preliminary data.</text>
</comment>
<reference evidence="10" key="1">
    <citation type="submission" date="2021-01" db="EMBL/GenBank/DDBJ databases">
        <title>Rhizobium sp. strain KVB221 16S ribosomal RNA gene Genome sequencing and assembly.</title>
        <authorList>
            <person name="Kang M."/>
        </authorList>
    </citation>
    <scope>NUCLEOTIDE SEQUENCE</scope>
    <source>
        <strain evidence="10">KVB221</strain>
    </source>
</reference>
<sequence>MNRILSPSRLFALLAKEFIQMRRDRITFAMMLGVPLMQLLLFGFAINNDPKGLPAALVTSSSDHYVRAMVSALELTGYYRFVSAGTSAEMAEHLIQSGQVSFVVTIPSDFARRVDRGDHPQILIEADATDPSVASGAISTLATVASQALLREQSAEIQSEEAARNALEVVVQRRYNPEGITQYNIVPGLLGVILQMTMVMMTSMALTREIERGTMENLLAMPVSPFEIMLGKILPYLGVGAVQVMVVLVASKVVFHVPFAGSMTLLIGAVLAFVLALVLLGYTISTLASSQMQAMQLTFFFFLPSLLLSGFMFPYRGMPEWAQWLGELFPLTHFLRIIRAVMLKGSDWQAISFEVTMLIVFILAYAGLALLRFRRTLD</sequence>
<dbReference type="PANTHER" id="PTHR30294">
    <property type="entry name" value="MEMBRANE COMPONENT OF ABC TRANSPORTER YHHJ-RELATED"/>
    <property type="match status" value="1"/>
</dbReference>
<keyword evidence="6 8" id="KW-1133">Transmembrane helix</keyword>
<comment type="subcellular location">
    <subcellularLocation>
        <location evidence="1">Cell membrane</location>
        <topology evidence="1">Multi-pass membrane protein</topology>
    </subcellularLocation>
</comment>
<evidence type="ECO:0000256" key="1">
    <source>
        <dbReference type="ARBA" id="ARBA00004651"/>
    </source>
</evidence>
<gene>
    <name evidence="10" type="ORF">JJB09_08285</name>
</gene>
<proteinExistence type="inferred from homology"/>
<name>A0A937CNJ0_9HYPH</name>
<feature type="domain" description="ABC transmembrane type-2" evidence="9">
    <location>
        <begin position="147"/>
        <end position="376"/>
    </location>
</feature>
<evidence type="ECO:0000256" key="4">
    <source>
        <dbReference type="ARBA" id="ARBA00022475"/>
    </source>
</evidence>
<organism evidence="10 11">
    <name type="scientific">Rhizobium setariae</name>
    <dbReference type="NCBI Taxonomy" id="2801340"/>
    <lineage>
        <taxon>Bacteria</taxon>
        <taxon>Pseudomonadati</taxon>
        <taxon>Pseudomonadota</taxon>
        <taxon>Alphaproteobacteria</taxon>
        <taxon>Hyphomicrobiales</taxon>
        <taxon>Rhizobiaceae</taxon>
        <taxon>Rhizobium/Agrobacterium group</taxon>
        <taxon>Rhizobium</taxon>
    </lineage>
</organism>
<evidence type="ECO:0000313" key="11">
    <source>
        <dbReference type="Proteomes" id="UP000633219"/>
    </source>
</evidence>
<feature type="transmembrane region" description="Helical" evidence="8">
    <location>
        <begin position="297"/>
        <end position="315"/>
    </location>
</feature>
<evidence type="ECO:0000256" key="7">
    <source>
        <dbReference type="ARBA" id="ARBA00023136"/>
    </source>
</evidence>
<dbReference type="PROSITE" id="PS51012">
    <property type="entry name" value="ABC_TM2"/>
    <property type="match status" value="1"/>
</dbReference>
<dbReference type="GO" id="GO:0140359">
    <property type="term" value="F:ABC-type transporter activity"/>
    <property type="evidence" value="ECO:0007669"/>
    <property type="project" value="InterPro"/>
</dbReference>
<dbReference type="Pfam" id="PF12698">
    <property type="entry name" value="ABC2_membrane_3"/>
    <property type="match status" value="1"/>
</dbReference>
<evidence type="ECO:0000259" key="9">
    <source>
        <dbReference type="PROSITE" id="PS51012"/>
    </source>
</evidence>
<dbReference type="InterPro" id="IPR051449">
    <property type="entry name" value="ABC-2_transporter_component"/>
</dbReference>
<feature type="transmembrane region" description="Helical" evidence="8">
    <location>
        <begin position="185"/>
        <end position="207"/>
    </location>
</feature>
<dbReference type="InterPro" id="IPR047817">
    <property type="entry name" value="ABC2_TM_bact-type"/>
</dbReference>
<keyword evidence="5 8" id="KW-0812">Transmembrane</keyword>
<evidence type="ECO:0000256" key="6">
    <source>
        <dbReference type="ARBA" id="ARBA00022989"/>
    </source>
</evidence>